<dbReference type="Pfam" id="PF01607">
    <property type="entry name" value="CBM_14"/>
    <property type="match status" value="1"/>
</dbReference>
<name>A0ABM4BY90_HYDVU</name>
<organism evidence="3 4">
    <name type="scientific">Hydra vulgaris</name>
    <name type="common">Hydra</name>
    <name type="synonym">Hydra attenuata</name>
    <dbReference type="NCBI Taxonomy" id="6087"/>
    <lineage>
        <taxon>Eukaryota</taxon>
        <taxon>Metazoa</taxon>
        <taxon>Cnidaria</taxon>
        <taxon>Hydrozoa</taxon>
        <taxon>Hydroidolina</taxon>
        <taxon>Anthoathecata</taxon>
        <taxon>Aplanulata</taxon>
        <taxon>Hydridae</taxon>
        <taxon>Hydra</taxon>
    </lineage>
</organism>
<dbReference type="Gene3D" id="2.170.140.10">
    <property type="entry name" value="Chitin binding domain"/>
    <property type="match status" value="1"/>
</dbReference>
<feature type="signal peptide" evidence="1">
    <location>
        <begin position="1"/>
        <end position="21"/>
    </location>
</feature>
<dbReference type="Proteomes" id="UP001652625">
    <property type="component" value="Chromosome 05"/>
</dbReference>
<gene>
    <name evidence="4" type="primary">LOC136080843</name>
</gene>
<feature type="chain" id="PRO_5045078248" evidence="1">
    <location>
        <begin position="22"/>
        <end position="901"/>
    </location>
</feature>
<dbReference type="PANTHER" id="PTHR37354">
    <property type="entry name" value="CHROMOSOME ALIGNMENT-MAINTAINING PHOSPHOPROTEIN 1"/>
    <property type="match status" value="1"/>
</dbReference>
<dbReference type="PANTHER" id="PTHR37354:SF1">
    <property type="entry name" value="CHROMOSOME ALIGNMENT-MAINTAINING PHOSPHOPROTEIN 1"/>
    <property type="match status" value="1"/>
</dbReference>
<evidence type="ECO:0000313" key="3">
    <source>
        <dbReference type="Proteomes" id="UP001652625"/>
    </source>
</evidence>
<reference evidence="4" key="1">
    <citation type="submission" date="2025-08" db="UniProtKB">
        <authorList>
            <consortium name="RefSeq"/>
        </authorList>
    </citation>
    <scope>IDENTIFICATION</scope>
</reference>
<protein>
    <submittedName>
        <fullName evidence="4">Mucin-3A-like isoform X1</fullName>
    </submittedName>
</protein>
<sequence length="901" mass="98860">MKKFWNFCFLFYTALINEALSFKRVSNKCKSGSYYADPQNCNKFFICTNGRKLKFSCPSMLVWDSNFLTCLWSSSTCKLVTPSAQPPNQLPAENLTLSSTKAKHNENKKKHNLVNEFSSFLLVDNKLSTFATKSKLINTPVLSKTQLVALATKPLQITEQLVNKTFSKLAKESELYFPYVTLVSSGAEILTLTESPKETIQIPLITSIPSSYEIKLQPYSVNNVFETESLDLSTEYLKETQLAQFSTSVANLITATDGVTNATAPETKFFFSVTEFKLFSTHILSMIEHFSHVTKFLQETTQIKTHMTFAAKPETVFKQLSTEPLIETTQVATESPKAYVQFNTKLLKETAPVITKYLPQTTLTKLLKKVVLVSTKILPATTPFETESLKKIIVVSTETLNATTPVATKSLKETAVSTKILTATTPFEMESLKETVTVSTKTLKATTPVATESLKKAVLVSTETFKATTPVATESLKKAVFVSTETFKATTPVATESLKKAVLVSTETFKATTPVATESLKKAVLVSTETFKATTPVATESLKKAVLVSTETFKATTPVATESLKKAVLVSTETFKATTPVATESLKKAVLVSTETFKATTPVATESLKKAVLVSTETFKATTPVATESLKKAVLVSTETFKATTPVATESLKKAVFVSTETFKATTPVATESLKKAVLVSTETFKATTPVATETLKATPIERESLKETFLVSAKILSATTSFATESLMEIFIFLTEILTAITPVTTESLKKTAFVSTETLKAITPVTKKSLKKTALVLTEILTTKHLEASEMLQVTNQLKIKMFSAVTNYVAPSVTTYVSKMKTIAKMSEHIELTTKLQLVNKVISVDATQSEILSTGILKKTDRLQQTTVLLHSDVQHKTETYITKSETIYSTKNVERI</sequence>
<accession>A0ABM4BY90</accession>
<dbReference type="PROSITE" id="PS50940">
    <property type="entry name" value="CHIT_BIND_II"/>
    <property type="match status" value="1"/>
</dbReference>
<dbReference type="SMART" id="SM00494">
    <property type="entry name" value="ChtBD2"/>
    <property type="match status" value="1"/>
</dbReference>
<dbReference type="RefSeq" id="XP_065654202.1">
    <property type="nucleotide sequence ID" value="XM_065798130.1"/>
</dbReference>
<proteinExistence type="predicted"/>
<dbReference type="SUPFAM" id="SSF58113">
    <property type="entry name" value="Apolipoprotein A-I"/>
    <property type="match status" value="1"/>
</dbReference>
<evidence type="ECO:0000256" key="1">
    <source>
        <dbReference type="SAM" id="SignalP"/>
    </source>
</evidence>
<evidence type="ECO:0000313" key="4">
    <source>
        <dbReference type="RefSeq" id="XP_065654202.1"/>
    </source>
</evidence>
<keyword evidence="3" id="KW-1185">Reference proteome</keyword>
<evidence type="ECO:0000259" key="2">
    <source>
        <dbReference type="PROSITE" id="PS50940"/>
    </source>
</evidence>
<dbReference type="InterPro" id="IPR036508">
    <property type="entry name" value="Chitin-bd_dom_sf"/>
</dbReference>
<feature type="domain" description="Chitin-binding type-2" evidence="2">
    <location>
        <begin position="26"/>
        <end position="79"/>
    </location>
</feature>
<dbReference type="InterPro" id="IPR002557">
    <property type="entry name" value="Chitin-bd_dom"/>
</dbReference>
<dbReference type="SUPFAM" id="SSF57625">
    <property type="entry name" value="Invertebrate chitin-binding proteins"/>
    <property type="match status" value="1"/>
</dbReference>
<dbReference type="GeneID" id="136080843"/>
<keyword evidence="1" id="KW-0732">Signal</keyword>
<dbReference type="InterPro" id="IPR039330">
    <property type="entry name" value="CAMP"/>
</dbReference>